<proteinExistence type="inferred from homology"/>
<comment type="caution">
    <text evidence="8">The sequence shown here is derived from an EMBL/GenBank/DDBJ whole genome shotgun (WGS) entry which is preliminary data.</text>
</comment>
<evidence type="ECO:0000259" key="7">
    <source>
        <dbReference type="Pfam" id="PF05199"/>
    </source>
</evidence>
<dbReference type="AlphaFoldDB" id="A0A2T0WST1"/>
<evidence type="ECO:0000256" key="4">
    <source>
        <dbReference type="ARBA" id="ARBA00022827"/>
    </source>
</evidence>
<keyword evidence="9" id="KW-1185">Reference proteome</keyword>
<evidence type="ECO:0000256" key="3">
    <source>
        <dbReference type="ARBA" id="ARBA00022630"/>
    </source>
</evidence>
<evidence type="ECO:0000256" key="2">
    <source>
        <dbReference type="ARBA" id="ARBA00010790"/>
    </source>
</evidence>
<dbReference type="OrthoDB" id="1154541at2"/>
<evidence type="ECO:0000313" key="8">
    <source>
        <dbReference type="EMBL" id="PRY89763.1"/>
    </source>
</evidence>
<feature type="domain" description="Glucose-methanol-choline oxidoreductase C-terminal" evidence="7">
    <location>
        <begin position="432"/>
        <end position="551"/>
    </location>
</feature>
<accession>A0A2T0WST1</accession>
<dbReference type="Gene3D" id="3.50.50.60">
    <property type="entry name" value="FAD/NAD(P)-binding domain"/>
    <property type="match status" value="2"/>
</dbReference>
<dbReference type="RefSeq" id="WP_106132449.1">
    <property type="nucleotide sequence ID" value="NZ_PVTR01000002.1"/>
</dbReference>
<evidence type="ECO:0000259" key="6">
    <source>
        <dbReference type="Pfam" id="PF00732"/>
    </source>
</evidence>
<dbReference type="GO" id="GO:0016614">
    <property type="term" value="F:oxidoreductase activity, acting on CH-OH group of donors"/>
    <property type="evidence" value="ECO:0007669"/>
    <property type="project" value="InterPro"/>
</dbReference>
<dbReference type="SUPFAM" id="SSF54373">
    <property type="entry name" value="FAD-linked reductases, C-terminal domain"/>
    <property type="match status" value="1"/>
</dbReference>
<evidence type="ECO:0000313" key="9">
    <source>
        <dbReference type="Proteomes" id="UP000238157"/>
    </source>
</evidence>
<keyword evidence="5" id="KW-0560">Oxidoreductase</keyword>
<dbReference type="InterPro" id="IPR036188">
    <property type="entry name" value="FAD/NAD-bd_sf"/>
</dbReference>
<dbReference type="InterPro" id="IPR007867">
    <property type="entry name" value="GMC_OxRtase_C"/>
</dbReference>
<dbReference type="Pfam" id="PF05199">
    <property type="entry name" value="GMC_oxred_C"/>
    <property type="match status" value="1"/>
</dbReference>
<comment type="cofactor">
    <cofactor evidence="1">
        <name>FAD</name>
        <dbReference type="ChEBI" id="CHEBI:57692"/>
    </cofactor>
</comment>
<dbReference type="Proteomes" id="UP000238157">
    <property type="component" value="Unassembled WGS sequence"/>
</dbReference>
<evidence type="ECO:0000256" key="5">
    <source>
        <dbReference type="ARBA" id="ARBA00023002"/>
    </source>
</evidence>
<protein>
    <submittedName>
        <fullName evidence="8">Choline dehydrogenase-like flavoprotein</fullName>
    </submittedName>
</protein>
<organism evidence="8 9">
    <name type="scientific">Mongoliibacter ruber</name>
    <dbReference type="NCBI Taxonomy" id="1750599"/>
    <lineage>
        <taxon>Bacteria</taxon>
        <taxon>Pseudomonadati</taxon>
        <taxon>Bacteroidota</taxon>
        <taxon>Cytophagia</taxon>
        <taxon>Cytophagales</taxon>
        <taxon>Cyclobacteriaceae</taxon>
        <taxon>Mongoliibacter</taxon>
    </lineage>
</organism>
<dbReference type="InterPro" id="IPR000172">
    <property type="entry name" value="GMC_OxRdtase_N"/>
</dbReference>
<dbReference type="PANTHER" id="PTHR42784">
    <property type="entry name" value="PYRANOSE 2-OXIDASE"/>
    <property type="match status" value="1"/>
</dbReference>
<evidence type="ECO:0000256" key="1">
    <source>
        <dbReference type="ARBA" id="ARBA00001974"/>
    </source>
</evidence>
<dbReference type="PANTHER" id="PTHR42784:SF1">
    <property type="entry name" value="PYRANOSE 2-OXIDASE"/>
    <property type="match status" value="1"/>
</dbReference>
<dbReference type="SUPFAM" id="SSF51905">
    <property type="entry name" value="FAD/NAD(P)-binding domain"/>
    <property type="match status" value="1"/>
</dbReference>
<keyword evidence="3" id="KW-0285">Flavoprotein</keyword>
<comment type="similarity">
    <text evidence="2">Belongs to the GMC oxidoreductase family.</text>
</comment>
<gene>
    <name evidence="8" type="ORF">CLW00_102239</name>
</gene>
<dbReference type="GO" id="GO:0050660">
    <property type="term" value="F:flavin adenine dinucleotide binding"/>
    <property type="evidence" value="ECO:0007669"/>
    <property type="project" value="InterPro"/>
</dbReference>
<dbReference type="Pfam" id="PF00732">
    <property type="entry name" value="GMC_oxred_N"/>
    <property type="match status" value="1"/>
</dbReference>
<dbReference type="EMBL" id="PVTR01000002">
    <property type="protein sequence ID" value="PRY89763.1"/>
    <property type="molecule type" value="Genomic_DNA"/>
</dbReference>
<keyword evidence="4" id="KW-0274">FAD</keyword>
<name>A0A2T0WST1_9BACT</name>
<reference evidence="8 9" key="1">
    <citation type="submission" date="2018-03" db="EMBL/GenBank/DDBJ databases">
        <title>Genomic Encyclopedia of Archaeal and Bacterial Type Strains, Phase II (KMG-II): from individual species to whole genera.</title>
        <authorList>
            <person name="Goeker M."/>
        </authorList>
    </citation>
    <scope>NUCLEOTIDE SEQUENCE [LARGE SCALE GENOMIC DNA]</scope>
    <source>
        <strain evidence="8 9">DSM 27929</strain>
    </source>
</reference>
<dbReference type="InterPro" id="IPR051473">
    <property type="entry name" value="P2Ox-like"/>
</dbReference>
<sequence>MSNLNIKAMAENTYDAIVVGSGISGGFAAKELCEKGLKTLVLERGRLVTHLQDYPTMSKDPWDFENQGRLTHQEREDYYVQARSGFINEDNKHFYHNDKADPYIEKQQFDWIRADNTGGRSLIWGRQCYRWSDLDFEANAKEGIAIDWPIRYKDLAPWYDYVERYVGVSGEAMGLSHVPDGQFLPPMEMNCLEKHIKKEIEAKFPFRNMTIGRVANLTREHNGRGACQSRNRCHRGCPYGAYYSSVSVALPDAAKTGNFTLRPNSVVHSVIYDEESGKAKGVRVVDRESKEMIEYYARIIFLNASAPATAQIMLNSTSSRFPNGIGNDSGELGHNIMDHHYRLGASGSFEGFEDVYYKGRRPNGIYIPRFRNINEQTKMKEFVRGYGYQGSASRANFGRGANMKEFGADFKDNLMQAGPWTFGITGFGEVLPYHDNQMYLSKDETDEFGIPKMVFDAGYKENEMTMREFIKSDAAEMLEAAGLKNVHTYDNSGAIGIGVHEMGTARMGKDPKSSVLNGNNQLHAVPNVFVTDGACMTSSGTQNPSITYMALTARAVDFAMKEMNRNNI</sequence>
<feature type="domain" description="Glucose-methanol-choline oxidoreductase N-terminal" evidence="6">
    <location>
        <begin position="27"/>
        <end position="339"/>
    </location>
</feature>